<dbReference type="InterPro" id="IPR041698">
    <property type="entry name" value="Methyltransf_25"/>
</dbReference>
<dbReference type="CDD" id="cd02440">
    <property type="entry name" value="AdoMet_MTases"/>
    <property type="match status" value="1"/>
</dbReference>
<dbReference type="RefSeq" id="WP_147051842.1">
    <property type="nucleotide sequence ID" value="NZ_CP042437.1"/>
</dbReference>
<dbReference type="KEGG" id="mgk:FSB76_01490"/>
<dbReference type="OrthoDB" id="9800454at2"/>
<dbReference type="GO" id="GO:0008168">
    <property type="term" value="F:methyltransferase activity"/>
    <property type="evidence" value="ECO:0007669"/>
    <property type="project" value="UniProtKB-KW"/>
</dbReference>
<keyword evidence="2" id="KW-0489">Methyltransferase</keyword>
<dbReference type="Gene3D" id="3.40.50.150">
    <property type="entry name" value="Vaccinia Virus protein VP39"/>
    <property type="match status" value="1"/>
</dbReference>
<dbReference type="GO" id="GO:0032259">
    <property type="term" value="P:methylation"/>
    <property type="evidence" value="ECO:0007669"/>
    <property type="project" value="UniProtKB-KW"/>
</dbReference>
<evidence type="ECO:0000313" key="2">
    <source>
        <dbReference type="EMBL" id="QEC74683.1"/>
    </source>
</evidence>
<dbReference type="Proteomes" id="UP000321362">
    <property type="component" value="Chromosome"/>
</dbReference>
<dbReference type="Pfam" id="PF13649">
    <property type="entry name" value="Methyltransf_25"/>
    <property type="match status" value="1"/>
</dbReference>
<name>A0A5B8VTW0_9SPHI</name>
<dbReference type="SUPFAM" id="SSF53335">
    <property type="entry name" value="S-adenosyl-L-methionine-dependent methyltransferases"/>
    <property type="match status" value="1"/>
</dbReference>
<evidence type="ECO:0000313" key="3">
    <source>
        <dbReference type="Proteomes" id="UP000321362"/>
    </source>
</evidence>
<protein>
    <submittedName>
        <fullName evidence="2">Methyltransferase domain-containing protein</fullName>
    </submittedName>
</protein>
<proteinExistence type="predicted"/>
<accession>A0A5B8VTW0</accession>
<reference evidence="2 3" key="1">
    <citation type="journal article" date="2013" name="J. Microbiol.">
        <title>Mucilaginibacter ginsenosidivorax sp. nov., with ginsenoside converting activity isolated from sediment.</title>
        <authorList>
            <person name="Kim J.K."/>
            <person name="Choi T.E."/>
            <person name="Liu Q.M."/>
            <person name="Park H.Y."/>
            <person name="Yi T.H."/>
            <person name="Yoon M.H."/>
            <person name="Kim S.C."/>
            <person name="Im W.T."/>
        </authorList>
    </citation>
    <scope>NUCLEOTIDE SEQUENCE [LARGE SCALE GENOMIC DNA]</scope>
    <source>
        <strain evidence="2 3">KHI28</strain>
    </source>
</reference>
<evidence type="ECO:0000259" key="1">
    <source>
        <dbReference type="Pfam" id="PF13649"/>
    </source>
</evidence>
<keyword evidence="3" id="KW-1185">Reference proteome</keyword>
<dbReference type="AlphaFoldDB" id="A0A5B8VTW0"/>
<gene>
    <name evidence="2" type="ORF">FSB76_01490</name>
</gene>
<dbReference type="EMBL" id="CP042437">
    <property type="protein sequence ID" value="QEC74683.1"/>
    <property type="molecule type" value="Genomic_DNA"/>
</dbReference>
<feature type="domain" description="Methyltransferase" evidence="1">
    <location>
        <begin position="54"/>
        <end position="143"/>
    </location>
</feature>
<organism evidence="2 3">
    <name type="scientific">Mucilaginibacter ginsenosidivorax</name>
    <dbReference type="NCBI Taxonomy" id="862126"/>
    <lineage>
        <taxon>Bacteria</taxon>
        <taxon>Pseudomonadati</taxon>
        <taxon>Bacteroidota</taxon>
        <taxon>Sphingobacteriia</taxon>
        <taxon>Sphingobacteriales</taxon>
        <taxon>Sphingobacteriaceae</taxon>
        <taxon>Mucilaginibacter</taxon>
    </lineage>
</organism>
<dbReference type="InterPro" id="IPR029063">
    <property type="entry name" value="SAM-dependent_MTases_sf"/>
</dbReference>
<sequence>MSDNDNSAIFNYHRSMIARHGNKSHGALGWTDLDSQLLRFKILSEMADFGKYSILDAGCGYGDLLAYLLRLYEGITYTGVEQIPELLEEAQCRYGKFPHVHFIQADFIQDELPLSDFVLASGSLNYFQSDPGFIYHAIKKLYRSSKSGLGFNLLRQIIPNGLLASYEPQQIINFCGTICPNVQLRTDYSQEDFTVYMYR</sequence>
<keyword evidence="2" id="KW-0808">Transferase</keyword>